<feature type="domain" description="Peptidase A1" evidence="9">
    <location>
        <begin position="89"/>
        <end position="516"/>
    </location>
</feature>
<evidence type="ECO:0000256" key="2">
    <source>
        <dbReference type="ARBA" id="ARBA00022670"/>
    </source>
</evidence>
<dbReference type="CDD" id="cd05471">
    <property type="entry name" value="pepsin_like"/>
    <property type="match status" value="1"/>
</dbReference>
<evidence type="ECO:0000313" key="11">
    <source>
        <dbReference type="Proteomes" id="UP000241462"/>
    </source>
</evidence>
<dbReference type="InterPro" id="IPR034164">
    <property type="entry name" value="Pepsin-like_dom"/>
</dbReference>
<feature type="compositionally biased region" description="Polar residues" evidence="8">
    <location>
        <begin position="1"/>
        <end position="20"/>
    </location>
</feature>
<evidence type="ECO:0000256" key="3">
    <source>
        <dbReference type="ARBA" id="ARBA00022729"/>
    </source>
</evidence>
<dbReference type="Pfam" id="PF00026">
    <property type="entry name" value="Asp"/>
    <property type="match status" value="2"/>
</dbReference>
<dbReference type="AlphaFoldDB" id="A0A2T3A610"/>
<evidence type="ECO:0000256" key="5">
    <source>
        <dbReference type="ARBA" id="ARBA00022801"/>
    </source>
</evidence>
<name>A0A2T3A610_9PEZI</name>
<keyword evidence="6" id="KW-0865">Zymogen</keyword>
<dbReference type="InParanoid" id="A0A2T3A610"/>
<dbReference type="GO" id="GO:0006508">
    <property type="term" value="P:proteolysis"/>
    <property type="evidence" value="ECO:0007669"/>
    <property type="project" value="UniProtKB-KW"/>
</dbReference>
<dbReference type="SUPFAM" id="SSF50630">
    <property type="entry name" value="Acid proteases"/>
    <property type="match status" value="1"/>
</dbReference>
<proteinExistence type="inferred from homology"/>
<dbReference type="Proteomes" id="UP000241462">
    <property type="component" value="Unassembled WGS sequence"/>
</dbReference>
<keyword evidence="4 7" id="KW-0064">Aspartyl protease</keyword>
<dbReference type="STRING" id="2025994.A0A2T3A610"/>
<evidence type="ECO:0000256" key="6">
    <source>
        <dbReference type="ARBA" id="ARBA00023145"/>
    </source>
</evidence>
<dbReference type="InterPro" id="IPR033121">
    <property type="entry name" value="PEPTIDASE_A1"/>
</dbReference>
<dbReference type="PANTHER" id="PTHR47965">
    <property type="entry name" value="ASPARTYL PROTEASE-RELATED"/>
    <property type="match status" value="1"/>
</dbReference>
<keyword evidence="2 7" id="KW-0645">Protease</keyword>
<evidence type="ECO:0000256" key="1">
    <source>
        <dbReference type="ARBA" id="ARBA00007447"/>
    </source>
</evidence>
<dbReference type="OrthoDB" id="15189at2759"/>
<sequence>MASKQPTESSAPQHHPQATEQPAIFNPNPKPTTLRNSATIPITRTEAKIADSKRNAFDVLREIFFGGKKEQFDRDAGLSTTVNLIGASYLAHVTIGSQVLPLLVDTGSSDLWVASSDFHCLEKDGQRRMETPSPSEAANVENEGNKCKFPMTYANPNVSGGFVPDEYFSIRYGNGQFLYGSYGVDDVSLGGITVPNQRIALPTAGYFKSSTGDFAGILGLAYPAMVAARKGATPKEPPPPPSLVLGSDTVNDGYEDNEEKEGRKENTKEEDIDEFGEYDTWFFNAVQKGLTKPLFSLALDVDGGGLLRIGEVVDVAVEGEFWSTPILKVNLVGEPRAADNFTFYTIMADDYILDGIPFSQVTAHDTQPRTGDNATPDPPSFPVVVDSGWTTNVLPPSLVSAFYDTFPDPKPQPVVIDGETLFAVPCGVMPPSFGVKLGGSDGESQTVLEMHAESIVISRLNTTNTVMNDDGVTEKTVSFCALGLQPGVEFAGVLGDAFLSSVVAVFDVEEGEMRFAQRRRGGLDGAQGREEL</sequence>
<organism evidence="10 11">
    <name type="scientific">Coniella lustricola</name>
    <dbReference type="NCBI Taxonomy" id="2025994"/>
    <lineage>
        <taxon>Eukaryota</taxon>
        <taxon>Fungi</taxon>
        <taxon>Dikarya</taxon>
        <taxon>Ascomycota</taxon>
        <taxon>Pezizomycotina</taxon>
        <taxon>Sordariomycetes</taxon>
        <taxon>Sordariomycetidae</taxon>
        <taxon>Diaporthales</taxon>
        <taxon>Schizoparmaceae</taxon>
        <taxon>Coniella</taxon>
    </lineage>
</organism>
<dbReference type="PROSITE" id="PS00141">
    <property type="entry name" value="ASP_PROTEASE"/>
    <property type="match status" value="1"/>
</dbReference>
<gene>
    <name evidence="10" type="ORF">BD289DRAFT_483252</name>
</gene>
<comment type="similarity">
    <text evidence="1 7">Belongs to the peptidase A1 family.</text>
</comment>
<dbReference type="PRINTS" id="PR00792">
    <property type="entry name" value="PEPSIN"/>
</dbReference>
<dbReference type="InterPro" id="IPR001969">
    <property type="entry name" value="Aspartic_peptidase_AS"/>
</dbReference>
<keyword evidence="3" id="KW-0732">Signal</keyword>
<evidence type="ECO:0000256" key="4">
    <source>
        <dbReference type="ARBA" id="ARBA00022750"/>
    </source>
</evidence>
<evidence type="ECO:0000256" key="7">
    <source>
        <dbReference type="RuleBase" id="RU000454"/>
    </source>
</evidence>
<evidence type="ECO:0000256" key="8">
    <source>
        <dbReference type="SAM" id="MobiDB-lite"/>
    </source>
</evidence>
<keyword evidence="11" id="KW-1185">Reference proteome</keyword>
<dbReference type="InterPro" id="IPR001461">
    <property type="entry name" value="Aspartic_peptidase_A1"/>
</dbReference>
<evidence type="ECO:0000313" key="10">
    <source>
        <dbReference type="EMBL" id="PSR83561.1"/>
    </source>
</evidence>
<feature type="region of interest" description="Disordered" evidence="8">
    <location>
        <begin position="230"/>
        <end position="270"/>
    </location>
</feature>
<protein>
    <submittedName>
        <fullName evidence="10">Aspartic peptidase domain-containing protein</fullName>
    </submittedName>
</protein>
<feature type="compositionally biased region" description="Basic and acidic residues" evidence="8">
    <location>
        <begin position="260"/>
        <end position="269"/>
    </location>
</feature>
<dbReference type="Gene3D" id="2.40.70.10">
    <property type="entry name" value="Acid Proteases"/>
    <property type="match status" value="2"/>
</dbReference>
<dbReference type="GO" id="GO:0031505">
    <property type="term" value="P:fungal-type cell wall organization"/>
    <property type="evidence" value="ECO:0007669"/>
    <property type="project" value="TreeGrafter"/>
</dbReference>
<dbReference type="GO" id="GO:0004190">
    <property type="term" value="F:aspartic-type endopeptidase activity"/>
    <property type="evidence" value="ECO:0007669"/>
    <property type="project" value="UniProtKB-KW"/>
</dbReference>
<dbReference type="GO" id="GO:0009277">
    <property type="term" value="C:fungal-type cell wall"/>
    <property type="evidence" value="ECO:0007669"/>
    <property type="project" value="TreeGrafter"/>
</dbReference>
<dbReference type="GO" id="GO:0005576">
    <property type="term" value="C:extracellular region"/>
    <property type="evidence" value="ECO:0007669"/>
    <property type="project" value="TreeGrafter"/>
</dbReference>
<feature type="region of interest" description="Disordered" evidence="8">
    <location>
        <begin position="1"/>
        <end position="36"/>
    </location>
</feature>
<accession>A0A2T3A610</accession>
<reference evidence="10 11" key="1">
    <citation type="journal article" date="2018" name="Mycol. Prog.">
        <title>Coniella lustricola, a new species from submerged detritus.</title>
        <authorList>
            <person name="Raudabaugh D.B."/>
            <person name="Iturriaga T."/>
            <person name="Carver A."/>
            <person name="Mondo S."/>
            <person name="Pangilinan J."/>
            <person name="Lipzen A."/>
            <person name="He G."/>
            <person name="Amirebrahimi M."/>
            <person name="Grigoriev I.V."/>
            <person name="Miller A.N."/>
        </authorList>
    </citation>
    <scope>NUCLEOTIDE SEQUENCE [LARGE SCALE GENOMIC DNA]</scope>
    <source>
        <strain evidence="10 11">B22-T-1</strain>
    </source>
</reference>
<dbReference type="InterPro" id="IPR021109">
    <property type="entry name" value="Peptidase_aspartic_dom_sf"/>
</dbReference>
<dbReference type="EMBL" id="KZ678458">
    <property type="protein sequence ID" value="PSR83561.1"/>
    <property type="molecule type" value="Genomic_DNA"/>
</dbReference>
<dbReference type="PANTHER" id="PTHR47965:SF12">
    <property type="entry name" value="ASPARTIC PROTEINASE 3-RELATED"/>
    <property type="match status" value="1"/>
</dbReference>
<dbReference type="PROSITE" id="PS51767">
    <property type="entry name" value="PEPTIDASE_A1"/>
    <property type="match status" value="1"/>
</dbReference>
<evidence type="ECO:0000259" key="9">
    <source>
        <dbReference type="PROSITE" id="PS51767"/>
    </source>
</evidence>
<keyword evidence="5 7" id="KW-0378">Hydrolase</keyword>